<evidence type="ECO:0000313" key="2">
    <source>
        <dbReference type="EMBL" id="RDU71633.1"/>
    </source>
</evidence>
<dbReference type="OrthoDB" id="5330093at2"/>
<gene>
    <name evidence="2" type="ORF">CQA66_05885</name>
</gene>
<feature type="transmembrane region" description="Helical" evidence="1">
    <location>
        <begin position="74"/>
        <end position="92"/>
    </location>
</feature>
<organism evidence="2 3">
    <name type="scientific">Helicobacter aurati</name>
    <dbReference type="NCBI Taxonomy" id="137778"/>
    <lineage>
        <taxon>Bacteria</taxon>
        <taxon>Pseudomonadati</taxon>
        <taxon>Campylobacterota</taxon>
        <taxon>Epsilonproteobacteria</taxon>
        <taxon>Campylobacterales</taxon>
        <taxon>Helicobacteraceae</taxon>
        <taxon>Helicobacter</taxon>
    </lineage>
</organism>
<protein>
    <recommendedName>
        <fullName evidence="4">Glycosyltransferase RgtA/B/C/D-like domain-containing protein</fullName>
    </recommendedName>
</protein>
<dbReference type="Proteomes" id="UP000256424">
    <property type="component" value="Unassembled WGS sequence"/>
</dbReference>
<comment type="caution">
    <text evidence="2">The sequence shown here is derived from an EMBL/GenBank/DDBJ whole genome shotgun (WGS) entry which is preliminary data.</text>
</comment>
<sequence>MQILSQNSLISSLLCNPKIWKFLSIFILMVAISVRIFQFIFHKDLWLDEAMLSATLYHKDFSEIFFSPLPHLQAAPLGFLAVTKLLCLLFGYSEYSLYFFPMLCGIASLILAFKIANVIYGGGSLLVYS</sequence>
<evidence type="ECO:0008006" key="4">
    <source>
        <dbReference type="Google" id="ProtNLM"/>
    </source>
</evidence>
<keyword evidence="1" id="KW-0472">Membrane</keyword>
<reference evidence="2 3" key="1">
    <citation type="submission" date="2018-04" db="EMBL/GenBank/DDBJ databases">
        <title>Novel Campyloabacter and Helicobacter Species and Strains.</title>
        <authorList>
            <person name="Mannion A.J."/>
            <person name="Shen Z."/>
            <person name="Fox J.G."/>
        </authorList>
    </citation>
    <scope>NUCLEOTIDE SEQUENCE [LARGE SCALE GENOMIC DNA]</scope>
    <source>
        <strain evidence="2 3">MIT 97-5075</strain>
    </source>
</reference>
<evidence type="ECO:0000256" key="1">
    <source>
        <dbReference type="SAM" id="Phobius"/>
    </source>
</evidence>
<dbReference type="EMBL" id="NXLW01000010">
    <property type="protein sequence ID" value="RDU71633.1"/>
    <property type="molecule type" value="Genomic_DNA"/>
</dbReference>
<keyword evidence="3" id="KW-1185">Reference proteome</keyword>
<proteinExistence type="predicted"/>
<feature type="transmembrane region" description="Helical" evidence="1">
    <location>
        <begin position="20"/>
        <end position="41"/>
    </location>
</feature>
<keyword evidence="1" id="KW-0812">Transmembrane</keyword>
<name>A0A3D8J2K9_9HELI</name>
<feature type="transmembrane region" description="Helical" evidence="1">
    <location>
        <begin position="99"/>
        <end position="120"/>
    </location>
</feature>
<dbReference type="AlphaFoldDB" id="A0A3D8J2K9"/>
<dbReference type="RefSeq" id="WP_104763450.1">
    <property type="nucleotide sequence ID" value="NZ_FZPM01000023.1"/>
</dbReference>
<accession>A0A3D8J2K9</accession>
<evidence type="ECO:0000313" key="3">
    <source>
        <dbReference type="Proteomes" id="UP000256424"/>
    </source>
</evidence>
<keyword evidence="1" id="KW-1133">Transmembrane helix</keyword>